<protein>
    <submittedName>
        <fullName evidence="1">NRDE family protein</fullName>
    </submittedName>
</protein>
<keyword evidence="2" id="KW-1185">Reference proteome</keyword>
<evidence type="ECO:0000313" key="1">
    <source>
        <dbReference type="EMBL" id="MFC4564270.1"/>
    </source>
</evidence>
<dbReference type="Pfam" id="PF05742">
    <property type="entry name" value="TANGO2"/>
    <property type="match status" value="1"/>
</dbReference>
<organism evidence="1 2">
    <name type="scientific">Nocardiopsis mangrovi</name>
    <dbReference type="NCBI Taxonomy" id="1179818"/>
    <lineage>
        <taxon>Bacteria</taxon>
        <taxon>Bacillati</taxon>
        <taxon>Actinomycetota</taxon>
        <taxon>Actinomycetes</taxon>
        <taxon>Streptosporangiales</taxon>
        <taxon>Nocardiopsidaceae</taxon>
        <taxon>Nocardiopsis</taxon>
    </lineage>
</organism>
<dbReference type="RefSeq" id="WP_378577214.1">
    <property type="nucleotide sequence ID" value="NZ_JBHSFQ010000022.1"/>
</dbReference>
<dbReference type="InterPro" id="IPR008551">
    <property type="entry name" value="TANGO2"/>
</dbReference>
<gene>
    <name evidence="1" type="ORF">ACFO4E_20605</name>
</gene>
<sequence>MCTVIVGFDPGADVPLVVAAIRDELLDRPWRWPGRHWSDRPGLVGGLDERAGGTWLAAAPAPGSGAPLPRVGAVLNGHPHAGVAPMGTTVDPGEERISRGGLPLGAAATGALGPGPAELRHYEPFHLLAADAGSARVYGWDGRDFTDRRLAPGVTVIVNSGLDDADPRVVRHTPVFARERPAIARATLRGATGPAEIWGGWLRLLDSAGAGRPRVDGPRAESGDPSALMARVDLGGGLLWATSSMTLIACDREVLRYAFTAAPGVEGAWRMVL</sequence>
<dbReference type="PANTHER" id="PTHR17985">
    <property type="entry name" value="SER/THR-RICH PROTEIN T10 IN DGCR REGION"/>
    <property type="match status" value="1"/>
</dbReference>
<name>A0ABV9E228_9ACTN</name>
<accession>A0ABV9E228</accession>
<evidence type="ECO:0000313" key="2">
    <source>
        <dbReference type="Proteomes" id="UP001595923"/>
    </source>
</evidence>
<dbReference type="EMBL" id="JBHSFQ010000022">
    <property type="protein sequence ID" value="MFC4564270.1"/>
    <property type="molecule type" value="Genomic_DNA"/>
</dbReference>
<proteinExistence type="predicted"/>
<dbReference type="Proteomes" id="UP001595923">
    <property type="component" value="Unassembled WGS sequence"/>
</dbReference>
<comment type="caution">
    <text evidence="1">The sequence shown here is derived from an EMBL/GenBank/DDBJ whole genome shotgun (WGS) entry which is preliminary data.</text>
</comment>
<reference evidence="2" key="1">
    <citation type="journal article" date="2019" name="Int. J. Syst. Evol. Microbiol.">
        <title>The Global Catalogue of Microorganisms (GCM) 10K type strain sequencing project: providing services to taxonomists for standard genome sequencing and annotation.</title>
        <authorList>
            <consortium name="The Broad Institute Genomics Platform"/>
            <consortium name="The Broad Institute Genome Sequencing Center for Infectious Disease"/>
            <person name="Wu L."/>
            <person name="Ma J."/>
        </authorList>
    </citation>
    <scope>NUCLEOTIDE SEQUENCE [LARGE SCALE GENOMIC DNA]</scope>
    <source>
        <strain evidence="2">XZYJ18</strain>
    </source>
</reference>
<dbReference type="PANTHER" id="PTHR17985:SF8">
    <property type="entry name" value="TRANSPORT AND GOLGI ORGANIZATION PROTEIN 2 HOMOLOG"/>
    <property type="match status" value="1"/>
</dbReference>